<evidence type="ECO:0000256" key="1">
    <source>
        <dbReference type="SAM" id="MobiDB-lite"/>
    </source>
</evidence>
<feature type="compositionally biased region" description="Basic and acidic residues" evidence="1">
    <location>
        <begin position="131"/>
        <end position="141"/>
    </location>
</feature>
<protein>
    <submittedName>
        <fullName evidence="2">Uncharacterized protein</fullName>
    </submittedName>
</protein>
<evidence type="ECO:0000313" key="2">
    <source>
        <dbReference type="EMBL" id="PZM95925.1"/>
    </source>
</evidence>
<reference evidence="2" key="1">
    <citation type="submission" date="2018-05" db="EMBL/GenBank/DDBJ databases">
        <authorList>
            <person name="Lanie J.A."/>
            <person name="Ng W.-L."/>
            <person name="Kazmierczak K.M."/>
            <person name="Andrzejewski T.M."/>
            <person name="Davidsen T.M."/>
            <person name="Wayne K.J."/>
            <person name="Tettelin H."/>
            <person name="Glass J.I."/>
            <person name="Rusch D."/>
            <person name="Podicherti R."/>
            <person name="Tsui H.-C.T."/>
            <person name="Winkler M.E."/>
        </authorList>
    </citation>
    <scope>NUCLEOTIDE SEQUENCE</scope>
    <source>
        <strain evidence="2">ZC4RG45</strain>
    </source>
</reference>
<sequence length="196" mass="19553">MPGPEGFAGRGPGGSQHGSNQPPEGPGGRGPGAAPPPDKLAGGRISGVTPFGGQAAPGSATTYVGGTPSGVSPAAAGAAASGAAALAAGGAVGAAGTEEDKQRRAQQLGKHTVVDGRQLYDFDAGETPGEDEARAVEKVEPEQAADQPRYLEQAAMPPGVTEQTRVRTHGVDDVDLFADQRLVAPEVIGDERGETR</sequence>
<proteinExistence type="predicted"/>
<feature type="compositionally biased region" description="Low complexity" evidence="1">
    <location>
        <begin position="65"/>
        <end position="89"/>
    </location>
</feature>
<organism evidence="2">
    <name type="scientific">Thermocrispum agreste</name>
    <dbReference type="NCBI Taxonomy" id="37925"/>
    <lineage>
        <taxon>Bacteria</taxon>
        <taxon>Bacillati</taxon>
        <taxon>Actinomycetota</taxon>
        <taxon>Actinomycetes</taxon>
        <taxon>Pseudonocardiales</taxon>
        <taxon>Pseudonocardiaceae</taxon>
        <taxon>Thermocrispum</taxon>
    </lineage>
</organism>
<dbReference type="EMBL" id="QGUI01000432">
    <property type="protein sequence ID" value="PZM95925.1"/>
    <property type="molecule type" value="Genomic_DNA"/>
</dbReference>
<feature type="region of interest" description="Disordered" evidence="1">
    <location>
        <begin position="121"/>
        <end position="164"/>
    </location>
</feature>
<gene>
    <name evidence="2" type="ORF">DIU77_11610</name>
</gene>
<feature type="compositionally biased region" description="Gly residues" evidence="1">
    <location>
        <begin position="1"/>
        <end position="16"/>
    </location>
</feature>
<accession>A0A2W4JD79</accession>
<comment type="caution">
    <text evidence="2">The sequence shown here is derived from an EMBL/GenBank/DDBJ whole genome shotgun (WGS) entry which is preliminary data.</text>
</comment>
<name>A0A2W4JD79_9PSEU</name>
<dbReference type="AlphaFoldDB" id="A0A2W4JD79"/>
<dbReference type="STRING" id="1111738.GCA_000427905_03300"/>
<feature type="region of interest" description="Disordered" evidence="1">
    <location>
        <begin position="1"/>
        <end position="109"/>
    </location>
</feature>